<sequence>MQKTCQKIVRVQDGLITEIYDGLVYRVFSDNDSALKELLMEDVGLDFDTILHTYEKLIYDLACSGHEVRGFLMKRLPEGWLDWAHAIYSEHGQEDKQLVHTTQPIL</sequence>
<protein>
    <submittedName>
        <fullName evidence="1">Uncharacterized protein</fullName>
    </submittedName>
</protein>
<dbReference type="HOGENOM" id="CLU_2220546_0_0_9"/>
<evidence type="ECO:0000313" key="1">
    <source>
        <dbReference type="EMBL" id="AEI41251.1"/>
    </source>
</evidence>
<dbReference type="KEGG" id="pms:KNP414_02690"/>
<dbReference type="EMBL" id="CP002869">
    <property type="protein sequence ID" value="AEI41251.1"/>
    <property type="molecule type" value="Genomic_DNA"/>
</dbReference>
<dbReference type="Proteomes" id="UP000006620">
    <property type="component" value="Chromosome"/>
</dbReference>
<reference evidence="1 2" key="2">
    <citation type="journal article" date="2013" name="Genome Announc.">
        <title>Genome Sequence of Growth-Improving Paenibacillus mucilaginosus Strain KNP414.</title>
        <authorList>
            <person name="Lu J.J."/>
            <person name="Wang J.F."/>
            <person name="Hu X.F."/>
        </authorList>
    </citation>
    <scope>NUCLEOTIDE SEQUENCE [LARGE SCALE GENOMIC DNA]</scope>
    <source>
        <strain evidence="1 2">KNP414</strain>
    </source>
</reference>
<dbReference type="RefSeq" id="WP_013916412.1">
    <property type="nucleotide sequence ID" value="NC_015690.1"/>
</dbReference>
<gene>
    <name evidence="1" type="ordered locus">KNP414_02690</name>
</gene>
<name>F8F8A4_PAEMK</name>
<evidence type="ECO:0000313" key="2">
    <source>
        <dbReference type="Proteomes" id="UP000006620"/>
    </source>
</evidence>
<dbReference type="AlphaFoldDB" id="F8F8A4"/>
<dbReference type="PATRIC" id="fig|1036673.3.peg.2449"/>
<organism evidence="1 2">
    <name type="scientific">Paenibacillus mucilaginosus (strain KNP414)</name>
    <dbReference type="NCBI Taxonomy" id="1036673"/>
    <lineage>
        <taxon>Bacteria</taxon>
        <taxon>Bacillati</taxon>
        <taxon>Bacillota</taxon>
        <taxon>Bacilli</taxon>
        <taxon>Bacillales</taxon>
        <taxon>Paenibacillaceae</taxon>
        <taxon>Paenibacillus</taxon>
    </lineage>
</organism>
<proteinExistence type="predicted"/>
<accession>F8F8A4</accession>
<reference evidence="2" key="1">
    <citation type="submission" date="2011-06" db="EMBL/GenBank/DDBJ databases">
        <title>Complete genome sequence of Paenibacillus mucilaginosus KNP414.</title>
        <authorList>
            <person name="Wang J."/>
            <person name="Hu S."/>
            <person name="Hu X."/>
            <person name="Zhang B."/>
            <person name="Dong D."/>
            <person name="Zhang S."/>
            <person name="Zhao K."/>
            <person name="Wu D."/>
        </authorList>
    </citation>
    <scope>NUCLEOTIDE SEQUENCE [LARGE SCALE GENOMIC DNA]</scope>
    <source>
        <strain evidence="2">KNP414</strain>
    </source>
</reference>